<dbReference type="GO" id="GO:0003677">
    <property type="term" value="F:DNA binding"/>
    <property type="evidence" value="ECO:0007669"/>
    <property type="project" value="UniProtKB-KW"/>
</dbReference>
<name>A0A1J0D0B6_9HYPO</name>
<evidence type="ECO:0000256" key="3">
    <source>
        <dbReference type="ARBA" id="ARBA00014385"/>
    </source>
</evidence>
<evidence type="ECO:0000256" key="8">
    <source>
        <dbReference type="ARBA" id="ARBA00023125"/>
    </source>
</evidence>
<organism evidence="11">
    <name type="scientific">Epichloe festucae</name>
    <dbReference type="NCBI Taxonomy" id="35717"/>
    <lineage>
        <taxon>Eukaryota</taxon>
        <taxon>Fungi</taxon>
        <taxon>Dikarya</taxon>
        <taxon>Ascomycota</taxon>
        <taxon>Pezizomycotina</taxon>
        <taxon>Sordariomycetes</taxon>
        <taxon>Hypocreomycetidae</taxon>
        <taxon>Hypocreales</taxon>
        <taxon>Clavicipitaceae</taxon>
        <taxon>Epichloe</taxon>
    </lineage>
</organism>
<keyword evidence="5" id="KW-0548">Nucleotidyltransferase</keyword>
<protein>
    <recommendedName>
        <fullName evidence="3">Probable DNA polymerase</fullName>
        <ecNumber evidence="2">2.7.7.7</ecNumber>
    </recommendedName>
</protein>
<evidence type="ECO:0000256" key="4">
    <source>
        <dbReference type="ARBA" id="ARBA00022679"/>
    </source>
</evidence>
<keyword evidence="7" id="KW-0239">DNA-directed DNA polymerase</keyword>
<dbReference type="GO" id="GO:0006260">
    <property type="term" value="P:DNA replication"/>
    <property type="evidence" value="ECO:0007669"/>
    <property type="project" value="UniProtKB-KW"/>
</dbReference>
<dbReference type="SUPFAM" id="SSF53098">
    <property type="entry name" value="Ribonuclease H-like"/>
    <property type="match status" value="1"/>
</dbReference>
<evidence type="ECO:0000259" key="10">
    <source>
        <dbReference type="Pfam" id="PF03175"/>
    </source>
</evidence>
<proteinExistence type="inferred from homology"/>
<dbReference type="InterPro" id="IPR004868">
    <property type="entry name" value="DNA-dir_DNA_pol_B_mt/vir"/>
</dbReference>
<sequence length="148" mass="17359">MSFSLRSLHKIADIFYIDSETKNSDLVICNMLDTMFKYDVHTYYCHNLANSDLYYILKTSIKYPNIYTFYPTFKYNIIKIIISKMIGKKKVYITISDSYTILNSSLAKLAKTFNVSTLKGNFSHDFANENTLFYIGYLLKFKIIRVLI</sequence>
<dbReference type="GeneID" id="30513471"/>
<dbReference type="InterPro" id="IPR036397">
    <property type="entry name" value="RNaseH_sf"/>
</dbReference>
<dbReference type="GO" id="GO:0000166">
    <property type="term" value="F:nucleotide binding"/>
    <property type="evidence" value="ECO:0007669"/>
    <property type="project" value="InterPro"/>
</dbReference>
<evidence type="ECO:0000256" key="7">
    <source>
        <dbReference type="ARBA" id="ARBA00022932"/>
    </source>
</evidence>
<dbReference type="AlphaFoldDB" id="A0A1J0D0B6"/>
<feature type="domain" description="DNA-directed DNA polymerase family B mitochondria/virus" evidence="10">
    <location>
        <begin position="33"/>
        <end position="136"/>
    </location>
</feature>
<evidence type="ECO:0000256" key="6">
    <source>
        <dbReference type="ARBA" id="ARBA00022705"/>
    </source>
</evidence>
<geneLocation type="mitochondrion" evidence="11"/>
<evidence type="ECO:0000256" key="9">
    <source>
        <dbReference type="ARBA" id="ARBA00049244"/>
    </source>
</evidence>
<dbReference type="GO" id="GO:0003887">
    <property type="term" value="F:DNA-directed DNA polymerase activity"/>
    <property type="evidence" value="ECO:0007669"/>
    <property type="project" value="UniProtKB-KW"/>
</dbReference>
<keyword evidence="11" id="KW-0496">Mitochondrion</keyword>
<comment type="similarity">
    <text evidence="1">Belongs to the DNA polymerase type-B family.</text>
</comment>
<evidence type="ECO:0000256" key="5">
    <source>
        <dbReference type="ARBA" id="ARBA00022695"/>
    </source>
</evidence>
<comment type="catalytic activity">
    <reaction evidence="9">
        <text>DNA(n) + a 2'-deoxyribonucleoside 5'-triphosphate = DNA(n+1) + diphosphate</text>
        <dbReference type="Rhea" id="RHEA:22508"/>
        <dbReference type="Rhea" id="RHEA-COMP:17339"/>
        <dbReference type="Rhea" id="RHEA-COMP:17340"/>
        <dbReference type="ChEBI" id="CHEBI:33019"/>
        <dbReference type="ChEBI" id="CHEBI:61560"/>
        <dbReference type="ChEBI" id="CHEBI:173112"/>
        <dbReference type="EC" id="2.7.7.7"/>
    </reaction>
</comment>
<evidence type="ECO:0000256" key="1">
    <source>
        <dbReference type="ARBA" id="ARBA00005755"/>
    </source>
</evidence>
<evidence type="ECO:0000256" key="2">
    <source>
        <dbReference type="ARBA" id="ARBA00012417"/>
    </source>
</evidence>
<dbReference type="Gene3D" id="3.30.420.10">
    <property type="entry name" value="Ribonuclease H-like superfamily/Ribonuclease H"/>
    <property type="match status" value="1"/>
</dbReference>
<keyword evidence="8" id="KW-0238">DNA-binding</keyword>
<accession>A0A1J0D0B6</accession>
<dbReference type="Pfam" id="PF03175">
    <property type="entry name" value="DNA_pol_B_2"/>
    <property type="match status" value="1"/>
</dbReference>
<keyword evidence="4" id="KW-0808">Transferase</keyword>
<evidence type="ECO:0000313" key="11">
    <source>
        <dbReference type="EMBL" id="APB96839.1"/>
    </source>
</evidence>
<reference evidence="11" key="1">
    <citation type="journal article" date="2017" name="Mycologia">
        <title>Epichloe hybrida sp. nov., an emerging model system for investigating fungal allopolyploidy.</title>
        <authorList>
            <person name="Campbell M.A."/>
            <person name="Tapper B.A."/>
            <person name="Johnson R.D."/>
            <person name="Mace W."/>
            <person name="Ram A."/>
            <person name="Lukito Y."/>
            <person name="Dupont P.-Y."/>
            <person name="Johnson L.J."/>
            <person name="Scott D.B."/>
            <person name="Ganley A.R.D."/>
            <person name="Cox M.P."/>
        </authorList>
    </citation>
    <scope>NUCLEOTIDE SEQUENCE</scope>
    <source>
        <strain evidence="11">AR5</strain>
    </source>
</reference>
<dbReference type="InterPro" id="IPR012337">
    <property type="entry name" value="RNaseH-like_sf"/>
</dbReference>
<dbReference type="RefSeq" id="YP_009327880.1">
    <property type="nucleotide sequence ID" value="NC_032064.1"/>
</dbReference>
<keyword evidence="6" id="KW-0235">DNA replication</keyword>
<dbReference type="EMBL" id="KX066186">
    <property type="protein sequence ID" value="APB96839.1"/>
    <property type="molecule type" value="Genomic_DNA"/>
</dbReference>
<gene>
    <name evidence="11" type="primary">orf148</name>
</gene>
<dbReference type="EC" id="2.7.7.7" evidence="2"/>